<feature type="region of interest" description="Disordered" evidence="7">
    <location>
        <begin position="896"/>
        <end position="969"/>
    </location>
</feature>
<evidence type="ECO:0000256" key="5">
    <source>
        <dbReference type="ARBA" id="ARBA00023136"/>
    </source>
</evidence>
<evidence type="ECO:0000256" key="4">
    <source>
        <dbReference type="ARBA" id="ARBA00022989"/>
    </source>
</evidence>
<comment type="similarity">
    <text evidence="2">Belongs to the patched family.</text>
</comment>
<feature type="region of interest" description="Disordered" evidence="7">
    <location>
        <begin position="1085"/>
        <end position="1131"/>
    </location>
</feature>
<dbReference type="InterPro" id="IPR053958">
    <property type="entry name" value="HMGCR/SNAP/NPC1-like_SSD"/>
</dbReference>
<dbReference type="InterPro" id="IPR000731">
    <property type="entry name" value="SSD"/>
</dbReference>
<keyword evidence="5 8" id="KW-0472">Membrane</keyword>
<reference evidence="10 11" key="1">
    <citation type="journal article" date="2017" name="Gigascience">
        <title>Draft genome of the honey bee ectoparasitic mite, Tropilaelaps mercedesae, is shaped by the parasitic life history.</title>
        <authorList>
            <person name="Dong X."/>
            <person name="Armstrong S.D."/>
            <person name="Xia D."/>
            <person name="Makepeace B.L."/>
            <person name="Darby A.C."/>
            <person name="Kadowaki T."/>
        </authorList>
    </citation>
    <scope>NUCLEOTIDE SEQUENCE [LARGE SCALE GENOMIC DNA]</scope>
    <source>
        <strain evidence="10">Wuxi-XJTLU</strain>
    </source>
</reference>
<dbReference type="OrthoDB" id="5873834at2759"/>
<dbReference type="PANTHER" id="PTHR46022:SF1">
    <property type="entry name" value="PROTEIN PATCHED"/>
    <property type="match status" value="1"/>
</dbReference>
<feature type="transmembrane region" description="Helical" evidence="8">
    <location>
        <begin position="230"/>
        <end position="252"/>
    </location>
</feature>
<dbReference type="Gene3D" id="1.20.1640.10">
    <property type="entry name" value="Multidrug efflux transporter AcrB transmembrane domain"/>
    <property type="match status" value="2"/>
</dbReference>
<dbReference type="GO" id="GO:0008158">
    <property type="term" value="F:hedgehog receptor activity"/>
    <property type="evidence" value="ECO:0007669"/>
    <property type="project" value="TreeGrafter"/>
</dbReference>
<feature type="transmembrane region" description="Helical" evidence="8">
    <location>
        <begin position="757"/>
        <end position="775"/>
    </location>
</feature>
<feature type="transmembrane region" description="Helical" evidence="8">
    <location>
        <begin position="454"/>
        <end position="472"/>
    </location>
</feature>
<feature type="transmembrane region" description="Helical" evidence="8">
    <location>
        <begin position="305"/>
        <end position="324"/>
    </location>
</feature>
<dbReference type="PROSITE" id="PS50156">
    <property type="entry name" value="SSD"/>
    <property type="match status" value="1"/>
</dbReference>
<feature type="transmembrane region" description="Helical" evidence="8">
    <location>
        <begin position="730"/>
        <end position="751"/>
    </location>
</feature>
<sequence>SSLLLQERADGNQASLWLRSHLQIHLYETGCAIQRNPGKILFVGLLILTTFCVGLKSVRFEYELEKLWIEEGGRVTRELEYVRTKLGVSAANSHQIIIQTPSLGANNNVLHREAFLTHVELLQQALQVEVELYEQYSLHNADWSIEKAREIIEAWQHKFTNEVKRLSLLPNNQRQRFNVFTFGALTNVLRDFTKPNVHRLLIGTAVLVFYVCLALVNLEKPELSQACAGFFGVLLLVLSITAAFGLCTLLGLTFNATTTQILPLLSLGLGCNSIFLLTHTLNKIISSGAVPIEEQTGECLKRTGVNIILSNVSLVLAFAAASIIPIPALRYFSLQAAILLVCSLTAVLLLFPAVFSIDLHRRAARRLDFFCCIVKSEGSQRQSTSTFPAKLVTGHPLRFRDESFVRSVAVISVDENKENELRLKRQRGLDDGCFGWSVSHTIAEWYVPLIHQPAIRALVVLSFIGLIAFGLWGTMHLEDGLELSELIPTGSDEYEYLQYQQRYFRTYRIFAVTQANFEYPTNQRLLYEYHDAFTRVEKIVKNDNGGLPEFWLSLFRDWLLSLQKTFDLEWNLGYINQEGWNQSASNEAILAYKLLVQTGRLDNPVDKSLVTSNRLVKEDGIINPKAFYYYLTAWYNSDPLAYSFSQASLVPQPKQWDDIPRAQEFKILKSPAIHFAQFPFYLRDLNSTRDITATISHLRSICAKFEERGLPNFPTGLPLVYWEQYLHLRFYLAVAILLILAAVFIMVSLILFNLWSAVLIVLVLCSCVLQILGALHSLNMSLSAVPAVLIIISIGLGVDTVLHLSVGYLTALGCRARRVTMALEYMSAPIVHATFTTLLAVTMLAFSEFDFVIRYFSYLLSTIVAIYAYNSFVVLPVLLTLIGPPGELVPRNGQQRIEAPTVQPSPAFETRNPRPASRPLSQSSFRSYKRPSLFPRTRSEMSLSTITEESSNYQSTSPEPEPSSAKIVVEPEITVETTTVTNTTSGLVTATILGPIGSTGDGEAENNPSPTPSSVSSGVESGTNSPTVVTTTDVTPQGTNVTTKVTTTAKVKVELHAPSFIQHPHYIAGPVDYQDRYYSNSATFRPPSRRSCRGSGGHISSACSYGKTGNQSNAGRPESTMSNRNNNYNSSPACDTTSYQCYYSKRS</sequence>
<keyword evidence="11" id="KW-1185">Reference proteome</keyword>
<gene>
    <name evidence="10" type="ORF">BIW11_07527</name>
</gene>
<dbReference type="InParanoid" id="A0A1V9XTQ4"/>
<dbReference type="EMBL" id="MNPL01004348">
    <property type="protein sequence ID" value="OQR76821.1"/>
    <property type="molecule type" value="Genomic_DNA"/>
</dbReference>
<feature type="compositionally biased region" description="Polar residues" evidence="7">
    <location>
        <begin position="940"/>
        <end position="958"/>
    </location>
</feature>
<dbReference type="Proteomes" id="UP000192247">
    <property type="component" value="Unassembled WGS sequence"/>
</dbReference>
<evidence type="ECO:0000256" key="7">
    <source>
        <dbReference type="SAM" id="MobiDB-lite"/>
    </source>
</evidence>
<evidence type="ECO:0000256" key="6">
    <source>
        <dbReference type="ARBA" id="ARBA00023180"/>
    </source>
</evidence>
<evidence type="ECO:0000256" key="3">
    <source>
        <dbReference type="ARBA" id="ARBA00022692"/>
    </source>
</evidence>
<feature type="transmembrane region" description="Helical" evidence="8">
    <location>
        <begin position="826"/>
        <end position="846"/>
    </location>
</feature>
<dbReference type="STRING" id="418985.A0A1V9XTQ4"/>
<dbReference type="GO" id="GO:0097108">
    <property type="term" value="F:hedgehog family protein binding"/>
    <property type="evidence" value="ECO:0007669"/>
    <property type="project" value="TreeGrafter"/>
</dbReference>
<evidence type="ECO:0000259" key="9">
    <source>
        <dbReference type="PROSITE" id="PS50156"/>
    </source>
</evidence>
<evidence type="ECO:0000256" key="2">
    <source>
        <dbReference type="ARBA" id="ARBA00005585"/>
    </source>
</evidence>
<dbReference type="GO" id="GO:0005119">
    <property type="term" value="F:smoothened binding"/>
    <property type="evidence" value="ECO:0007669"/>
    <property type="project" value="TreeGrafter"/>
</dbReference>
<proteinExistence type="inferred from homology"/>
<name>A0A1V9XTQ4_9ACAR</name>
<feature type="compositionally biased region" description="Low complexity" evidence="7">
    <location>
        <begin position="1005"/>
        <end position="1040"/>
    </location>
</feature>
<feature type="compositionally biased region" description="Polar residues" evidence="7">
    <location>
        <begin position="1107"/>
        <end position="1131"/>
    </location>
</feature>
<dbReference type="AlphaFoldDB" id="A0A1V9XTQ4"/>
<feature type="transmembrane region" description="Helical" evidence="8">
    <location>
        <begin position="200"/>
        <end position="218"/>
    </location>
</feature>
<dbReference type="FunCoup" id="A0A1V9XTQ4">
    <property type="interactions" value="135"/>
</dbReference>
<accession>A0A1V9XTQ4</accession>
<feature type="transmembrane region" description="Helical" evidence="8">
    <location>
        <begin position="787"/>
        <end position="806"/>
    </location>
</feature>
<evidence type="ECO:0000313" key="11">
    <source>
        <dbReference type="Proteomes" id="UP000192247"/>
    </source>
</evidence>
<comment type="subcellular location">
    <subcellularLocation>
        <location evidence="1">Membrane</location>
        <topology evidence="1">Multi-pass membrane protein</topology>
    </subcellularLocation>
</comment>
<dbReference type="GO" id="GO:0005886">
    <property type="term" value="C:plasma membrane"/>
    <property type="evidence" value="ECO:0007669"/>
    <property type="project" value="TreeGrafter"/>
</dbReference>
<feature type="transmembrane region" description="Helical" evidence="8">
    <location>
        <begin position="336"/>
        <end position="357"/>
    </location>
</feature>
<protein>
    <submittedName>
        <fullName evidence="10">Protein patched-like</fullName>
    </submittedName>
</protein>
<dbReference type="PANTHER" id="PTHR46022">
    <property type="entry name" value="PROTEIN PATCHED"/>
    <property type="match status" value="1"/>
</dbReference>
<feature type="transmembrane region" description="Helical" evidence="8">
    <location>
        <begin position="858"/>
        <end position="882"/>
    </location>
</feature>
<evidence type="ECO:0000313" key="10">
    <source>
        <dbReference type="EMBL" id="OQR76821.1"/>
    </source>
</evidence>
<feature type="transmembrane region" description="Helical" evidence="8">
    <location>
        <begin position="264"/>
        <end position="285"/>
    </location>
</feature>
<organism evidence="10 11">
    <name type="scientific">Tropilaelaps mercedesae</name>
    <dbReference type="NCBI Taxonomy" id="418985"/>
    <lineage>
        <taxon>Eukaryota</taxon>
        <taxon>Metazoa</taxon>
        <taxon>Ecdysozoa</taxon>
        <taxon>Arthropoda</taxon>
        <taxon>Chelicerata</taxon>
        <taxon>Arachnida</taxon>
        <taxon>Acari</taxon>
        <taxon>Parasitiformes</taxon>
        <taxon>Mesostigmata</taxon>
        <taxon>Gamasina</taxon>
        <taxon>Dermanyssoidea</taxon>
        <taxon>Laelapidae</taxon>
        <taxon>Tropilaelaps</taxon>
    </lineage>
</organism>
<evidence type="ECO:0000256" key="8">
    <source>
        <dbReference type="SAM" id="Phobius"/>
    </source>
</evidence>
<keyword evidence="6" id="KW-0325">Glycoprotein</keyword>
<evidence type="ECO:0000256" key="1">
    <source>
        <dbReference type="ARBA" id="ARBA00004141"/>
    </source>
</evidence>
<feature type="domain" description="SSD" evidence="9">
    <location>
        <begin position="196"/>
        <end position="357"/>
    </location>
</feature>
<dbReference type="SUPFAM" id="SSF82866">
    <property type="entry name" value="Multidrug efflux transporter AcrB transmembrane domain"/>
    <property type="match status" value="2"/>
</dbReference>
<feature type="non-terminal residue" evidence="10">
    <location>
        <position position="1"/>
    </location>
</feature>
<comment type="caution">
    <text evidence="10">The sequence shown here is derived from an EMBL/GenBank/DDBJ whole genome shotgun (WGS) entry which is preliminary data.</text>
</comment>
<keyword evidence="3 8" id="KW-0812">Transmembrane</keyword>
<dbReference type="GO" id="GO:0045879">
    <property type="term" value="P:negative regulation of smoothened signaling pathway"/>
    <property type="evidence" value="ECO:0007669"/>
    <property type="project" value="TreeGrafter"/>
</dbReference>
<keyword evidence="4 8" id="KW-1133">Transmembrane helix</keyword>
<dbReference type="Pfam" id="PF12349">
    <property type="entry name" value="Sterol-sensing"/>
    <property type="match status" value="1"/>
</dbReference>
<feature type="region of interest" description="Disordered" evidence="7">
    <location>
        <begin position="992"/>
        <end position="1040"/>
    </location>
</feature>